<keyword evidence="3" id="KW-1185">Reference proteome</keyword>
<dbReference type="EMBL" id="LUGH01000477">
    <property type="protein sequence ID" value="OBZ84724.1"/>
    <property type="molecule type" value="Genomic_DNA"/>
</dbReference>
<evidence type="ECO:0000313" key="3">
    <source>
        <dbReference type="Proteomes" id="UP000093000"/>
    </source>
</evidence>
<proteinExistence type="predicted"/>
<dbReference type="Proteomes" id="UP000093000">
    <property type="component" value="Unassembled WGS sequence"/>
</dbReference>
<dbReference type="AlphaFoldDB" id="A0A1C7NBK4"/>
<protein>
    <submittedName>
        <fullName evidence="2">Uncharacterized protein</fullName>
    </submittedName>
</protein>
<keyword evidence="1" id="KW-1133">Transmembrane helix</keyword>
<keyword evidence="1" id="KW-0812">Transmembrane</keyword>
<feature type="transmembrane region" description="Helical" evidence="1">
    <location>
        <begin position="12"/>
        <end position="32"/>
    </location>
</feature>
<keyword evidence="1" id="KW-0472">Membrane</keyword>
<dbReference type="InParanoid" id="A0A1C7NBK4"/>
<gene>
    <name evidence="2" type="ORF">A0J61_07227</name>
</gene>
<reference evidence="2 3" key="1">
    <citation type="submission" date="2016-03" db="EMBL/GenBank/DDBJ databases">
        <title>Choanephora cucurbitarum.</title>
        <authorList>
            <person name="Min B."/>
            <person name="Park H."/>
            <person name="Park J.-H."/>
            <person name="Shin H.-D."/>
            <person name="Choi I.-G."/>
        </authorList>
    </citation>
    <scope>NUCLEOTIDE SEQUENCE [LARGE SCALE GENOMIC DNA]</scope>
    <source>
        <strain evidence="2 3">KUS-F28377</strain>
    </source>
</reference>
<evidence type="ECO:0000256" key="1">
    <source>
        <dbReference type="SAM" id="Phobius"/>
    </source>
</evidence>
<name>A0A1C7NBK4_9FUNG</name>
<comment type="caution">
    <text evidence="2">The sequence shown here is derived from an EMBL/GenBank/DDBJ whole genome shotgun (WGS) entry which is preliminary data.</text>
</comment>
<evidence type="ECO:0000313" key="2">
    <source>
        <dbReference type="EMBL" id="OBZ84724.1"/>
    </source>
</evidence>
<organism evidence="2 3">
    <name type="scientific">Choanephora cucurbitarum</name>
    <dbReference type="NCBI Taxonomy" id="101091"/>
    <lineage>
        <taxon>Eukaryota</taxon>
        <taxon>Fungi</taxon>
        <taxon>Fungi incertae sedis</taxon>
        <taxon>Mucoromycota</taxon>
        <taxon>Mucoromycotina</taxon>
        <taxon>Mucoromycetes</taxon>
        <taxon>Mucorales</taxon>
        <taxon>Mucorineae</taxon>
        <taxon>Choanephoraceae</taxon>
        <taxon>Choanephoroideae</taxon>
        <taxon>Choanephora</taxon>
    </lineage>
</organism>
<sequence length="105" mass="12361">MDSVAQLPNKPYLRFFVTTFGFLNNLLILYLYGFNSVNQYEMTYLVNCNKCILIILYCACQNTPEHFTKKLKVDRIYLEQDWLSDLNHINSDHSFTGNPLIDEQL</sequence>
<accession>A0A1C7NBK4</accession>